<protein>
    <submittedName>
        <fullName evidence="3">Uncharacterized protein</fullName>
    </submittedName>
</protein>
<name>A0A9D1NKR5_9BACT</name>
<feature type="compositionally biased region" description="Basic and acidic residues" evidence="1">
    <location>
        <begin position="100"/>
        <end position="115"/>
    </location>
</feature>
<accession>A0A9D1NKR5</accession>
<proteinExistence type="predicted"/>
<keyword evidence="2" id="KW-0472">Membrane</keyword>
<comment type="caution">
    <text evidence="3">The sequence shown here is derived from an EMBL/GenBank/DDBJ whole genome shotgun (WGS) entry which is preliminary data.</text>
</comment>
<dbReference type="AlphaFoldDB" id="A0A9D1NKR5"/>
<sequence length="115" mass="12374">MVWILLLVAVLLVLCFPHVAGILVALAAVAAIVVGIFEFLLWVDNPVHGLIYLCVAAVAAAVLLFVFDNVRRAKKGAVAAAEEKASEEEEEAKLAAPPEPQREEKISVTFHSREG</sequence>
<evidence type="ECO:0000256" key="1">
    <source>
        <dbReference type="SAM" id="MobiDB-lite"/>
    </source>
</evidence>
<gene>
    <name evidence="3" type="ORF">IAC75_07230</name>
</gene>
<dbReference type="EMBL" id="DVOG01000190">
    <property type="protein sequence ID" value="HIV04918.1"/>
    <property type="molecule type" value="Genomic_DNA"/>
</dbReference>
<evidence type="ECO:0000313" key="3">
    <source>
        <dbReference type="EMBL" id="HIV04918.1"/>
    </source>
</evidence>
<feature type="region of interest" description="Disordered" evidence="1">
    <location>
        <begin position="81"/>
        <end position="115"/>
    </location>
</feature>
<evidence type="ECO:0000256" key="2">
    <source>
        <dbReference type="SAM" id="Phobius"/>
    </source>
</evidence>
<reference evidence="3" key="1">
    <citation type="submission" date="2020-10" db="EMBL/GenBank/DDBJ databases">
        <authorList>
            <person name="Gilroy R."/>
        </authorList>
    </citation>
    <scope>NUCLEOTIDE SEQUENCE</scope>
    <source>
        <strain evidence="3">10669</strain>
    </source>
</reference>
<keyword evidence="2" id="KW-1133">Transmembrane helix</keyword>
<organism evidence="3 4">
    <name type="scientific">Candidatus Spyradosoma merdigallinarum</name>
    <dbReference type="NCBI Taxonomy" id="2840950"/>
    <lineage>
        <taxon>Bacteria</taxon>
        <taxon>Pseudomonadati</taxon>
        <taxon>Verrucomicrobiota</taxon>
        <taxon>Opitutia</taxon>
        <taxon>Opitutia incertae sedis</taxon>
        <taxon>Candidatus Spyradosoma</taxon>
    </lineage>
</organism>
<evidence type="ECO:0000313" key="4">
    <source>
        <dbReference type="Proteomes" id="UP000886812"/>
    </source>
</evidence>
<feature type="transmembrane region" description="Helical" evidence="2">
    <location>
        <begin position="47"/>
        <end position="67"/>
    </location>
</feature>
<dbReference type="Proteomes" id="UP000886812">
    <property type="component" value="Unassembled WGS sequence"/>
</dbReference>
<keyword evidence="2" id="KW-0812">Transmembrane</keyword>
<reference evidence="3" key="2">
    <citation type="journal article" date="2021" name="PeerJ">
        <title>Extensive microbial diversity within the chicken gut microbiome revealed by metagenomics and culture.</title>
        <authorList>
            <person name="Gilroy R."/>
            <person name="Ravi A."/>
            <person name="Getino M."/>
            <person name="Pursley I."/>
            <person name="Horton D.L."/>
            <person name="Alikhan N.F."/>
            <person name="Baker D."/>
            <person name="Gharbi K."/>
            <person name="Hall N."/>
            <person name="Watson M."/>
            <person name="Adriaenssens E.M."/>
            <person name="Foster-Nyarko E."/>
            <person name="Jarju S."/>
            <person name="Secka A."/>
            <person name="Antonio M."/>
            <person name="Oren A."/>
            <person name="Chaudhuri R.R."/>
            <person name="La Ragione R."/>
            <person name="Hildebrand F."/>
            <person name="Pallen M.J."/>
        </authorList>
    </citation>
    <scope>NUCLEOTIDE SEQUENCE</scope>
    <source>
        <strain evidence="3">10669</strain>
    </source>
</reference>